<evidence type="ECO:0000313" key="1">
    <source>
        <dbReference type="EMBL" id="PSB24793.1"/>
    </source>
</evidence>
<gene>
    <name evidence="1" type="ORF">C7B82_25645</name>
</gene>
<proteinExistence type="predicted"/>
<name>A0A2T1DWA9_9CYAN</name>
<dbReference type="EMBL" id="PVWK01000140">
    <property type="protein sequence ID" value="PSB24793.1"/>
    <property type="molecule type" value="Genomic_DNA"/>
</dbReference>
<keyword evidence="2" id="KW-1185">Reference proteome</keyword>
<organism evidence="1 2">
    <name type="scientific">Stenomitos frigidus ULC18</name>
    <dbReference type="NCBI Taxonomy" id="2107698"/>
    <lineage>
        <taxon>Bacteria</taxon>
        <taxon>Bacillati</taxon>
        <taxon>Cyanobacteriota</taxon>
        <taxon>Cyanophyceae</taxon>
        <taxon>Leptolyngbyales</taxon>
        <taxon>Leptolyngbyaceae</taxon>
        <taxon>Stenomitos</taxon>
    </lineage>
</organism>
<protein>
    <submittedName>
        <fullName evidence="1">Uncharacterized protein</fullName>
    </submittedName>
</protein>
<accession>A0A2T1DWA9</accession>
<dbReference type="AlphaFoldDB" id="A0A2T1DWA9"/>
<reference evidence="2" key="1">
    <citation type="submission" date="2018-02" db="EMBL/GenBank/DDBJ databases">
        <authorList>
            <person name="Moore K."/>
            <person name="Momper L."/>
        </authorList>
    </citation>
    <scope>NUCLEOTIDE SEQUENCE [LARGE SCALE GENOMIC DNA]</scope>
    <source>
        <strain evidence="2">ULC18</strain>
    </source>
</reference>
<dbReference type="Proteomes" id="UP000239576">
    <property type="component" value="Unassembled WGS sequence"/>
</dbReference>
<evidence type="ECO:0000313" key="2">
    <source>
        <dbReference type="Proteomes" id="UP000239576"/>
    </source>
</evidence>
<dbReference type="RefSeq" id="WP_106259606.1">
    <property type="nucleotide sequence ID" value="NZ_CAWNSW010000111.1"/>
</dbReference>
<comment type="caution">
    <text evidence="1">The sequence shown here is derived from an EMBL/GenBank/DDBJ whole genome shotgun (WGS) entry which is preliminary data.</text>
</comment>
<sequence>MQKRYWYLQWGVSIYLVRSCTIAHLPFLSTPVFGSKEEALDYRDWLSAYALPSRKVRAEA</sequence>
<reference evidence="1 2" key="2">
    <citation type="submission" date="2018-03" db="EMBL/GenBank/DDBJ databases">
        <title>The ancient ancestry and fast evolution of plastids.</title>
        <authorList>
            <person name="Moore K.R."/>
            <person name="Magnabosco C."/>
            <person name="Momper L."/>
            <person name="Gold D.A."/>
            <person name="Bosak T."/>
            <person name="Fournier G.P."/>
        </authorList>
    </citation>
    <scope>NUCLEOTIDE SEQUENCE [LARGE SCALE GENOMIC DNA]</scope>
    <source>
        <strain evidence="1 2">ULC18</strain>
    </source>
</reference>